<gene>
    <name evidence="1" type="ORF">LCGC14_2907490</name>
</gene>
<dbReference type="AlphaFoldDB" id="A0A0F8YEE7"/>
<accession>A0A0F8YEE7</accession>
<reference evidence="1" key="1">
    <citation type="journal article" date="2015" name="Nature">
        <title>Complex archaea that bridge the gap between prokaryotes and eukaryotes.</title>
        <authorList>
            <person name="Spang A."/>
            <person name="Saw J.H."/>
            <person name="Jorgensen S.L."/>
            <person name="Zaremba-Niedzwiedzka K."/>
            <person name="Martijn J."/>
            <person name="Lind A.E."/>
            <person name="van Eijk R."/>
            <person name="Schleper C."/>
            <person name="Guy L."/>
            <person name="Ettema T.J."/>
        </authorList>
    </citation>
    <scope>NUCLEOTIDE SEQUENCE</scope>
</reference>
<sequence length="63" mass="7325">MVIIMENKNIVKGDDGKELWCWKCKRKIRSGELIYAGYEGEFGKFICEKCKKNKDHINGGENK</sequence>
<name>A0A0F8YEE7_9ZZZZ</name>
<protein>
    <submittedName>
        <fullName evidence="1">Uncharacterized protein</fullName>
    </submittedName>
</protein>
<proteinExistence type="predicted"/>
<comment type="caution">
    <text evidence="1">The sequence shown here is derived from an EMBL/GenBank/DDBJ whole genome shotgun (WGS) entry which is preliminary data.</text>
</comment>
<dbReference type="EMBL" id="LAZR01057433">
    <property type="protein sequence ID" value="KKK72080.1"/>
    <property type="molecule type" value="Genomic_DNA"/>
</dbReference>
<evidence type="ECO:0000313" key="1">
    <source>
        <dbReference type="EMBL" id="KKK72080.1"/>
    </source>
</evidence>
<organism evidence="1">
    <name type="scientific">marine sediment metagenome</name>
    <dbReference type="NCBI Taxonomy" id="412755"/>
    <lineage>
        <taxon>unclassified sequences</taxon>
        <taxon>metagenomes</taxon>
        <taxon>ecological metagenomes</taxon>
    </lineage>
</organism>